<dbReference type="PANTHER" id="PTHR33515">
    <property type="entry name" value="RIBOSOME-BINDING FACTOR A, CHLOROPLASTIC-RELATED"/>
    <property type="match status" value="1"/>
</dbReference>
<comment type="caution">
    <text evidence="2">The sequence shown here is derived from an EMBL/GenBank/DDBJ whole genome shotgun (WGS) entry which is preliminary data.</text>
</comment>
<dbReference type="Proteomes" id="UP000005615">
    <property type="component" value="Unassembled WGS sequence"/>
</dbReference>
<evidence type="ECO:0000313" key="2">
    <source>
        <dbReference type="EMBL" id="EGG29280.1"/>
    </source>
</evidence>
<dbReference type="RefSeq" id="WP_009576204.1">
    <property type="nucleotide sequence ID" value="NZ_AEIG01000058.1"/>
</dbReference>
<dbReference type="GO" id="GO:0030490">
    <property type="term" value="P:maturation of SSU-rRNA"/>
    <property type="evidence" value="ECO:0007669"/>
    <property type="project" value="UniProtKB-UniRule"/>
</dbReference>
<proteinExistence type="inferred from homology"/>
<keyword evidence="1" id="KW-0963">Cytoplasm</keyword>
<dbReference type="eggNOG" id="COG0858">
    <property type="taxonomic scope" value="Bacteria"/>
</dbReference>
<evidence type="ECO:0000256" key="1">
    <source>
        <dbReference type="HAMAP-Rule" id="MF_00003"/>
    </source>
</evidence>
<dbReference type="SUPFAM" id="SSF89919">
    <property type="entry name" value="Ribosome-binding factor A, RbfA"/>
    <property type="match status" value="1"/>
</dbReference>
<comment type="similarity">
    <text evidence="1">Belongs to the RbfA family.</text>
</comment>
<keyword evidence="3" id="KW-1185">Reference proteome</keyword>
<reference evidence="2 3" key="1">
    <citation type="journal article" date="2011" name="J. Bacteriol.">
        <title>Genome sequence of strain IMCC3088, a proteorhodopsin-containing marine bacterium belonging to the OM60/NOR5 clade.</title>
        <authorList>
            <person name="Jang Y."/>
            <person name="Oh H.M."/>
            <person name="Kang I."/>
            <person name="Lee K."/>
            <person name="Yang S.J."/>
            <person name="Cho J.C."/>
        </authorList>
    </citation>
    <scope>NUCLEOTIDE SEQUENCE [LARGE SCALE GENOMIC DNA]</scope>
    <source>
        <strain evidence="2 3">IMCC3088</strain>
    </source>
</reference>
<dbReference type="Pfam" id="PF02033">
    <property type="entry name" value="RBFA"/>
    <property type="match status" value="1"/>
</dbReference>
<gene>
    <name evidence="1" type="primary">rbfA</name>
    <name evidence="2" type="ORF">IMCC3088_1964</name>
</gene>
<name>F3L340_9GAMM</name>
<accession>F3L340</accession>
<dbReference type="NCBIfam" id="TIGR00082">
    <property type="entry name" value="rbfA"/>
    <property type="match status" value="1"/>
</dbReference>
<evidence type="ECO:0000313" key="3">
    <source>
        <dbReference type="Proteomes" id="UP000005615"/>
    </source>
</evidence>
<dbReference type="OrthoDB" id="307788at2"/>
<organism evidence="2 3">
    <name type="scientific">Aequoribacter fuscus</name>
    <dbReference type="NCBI Taxonomy" id="2518989"/>
    <lineage>
        <taxon>Bacteria</taxon>
        <taxon>Pseudomonadati</taxon>
        <taxon>Pseudomonadota</taxon>
        <taxon>Gammaproteobacteria</taxon>
        <taxon>Cellvibrionales</taxon>
        <taxon>Halieaceae</taxon>
        <taxon>Aequoribacter</taxon>
    </lineage>
</organism>
<dbReference type="PANTHER" id="PTHR33515:SF1">
    <property type="entry name" value="RIBOSOME-BINDING FACTOR A, CHLOROPLASTIC-RELATED"/>
    <property type="match status" value="1"/>
</dbReference>
<comment type="subunit">
    <text evidence="1">Monomer. Binds 30S ribosomal subunits, but not 50S ribosomal subunits or 70S ribosomes.</text>
</comment>
<keyword evidence="1" id="KW-0690">Ribosome biogenesis</keyword>
<dbReference type="Gene3D" id="3.30.300.20">
    <property type="match status" value="1"/>
</dbReference>
<dbReference type="GO" id="GO:0005829">
    <property type="term" value="C:cytosol"/>
    <property type="evidence" value="ECO:0007669"/>
    <property type="project" value="TreeGrafter"/>
</dbReference>
<dbReference type="InterPro" id="IPR015946">
    <property type="entry name" value="KH_dom-like_a/b"/>
</dbReference>
<dbReference type="InterPro" id="IPR000238">
    <property type="entry name" value="RbfA"/>
</dbReference>
<dbReference type="GO" id="GO:0043024">
    <property type="term" value="F:ribosomal small subunit binding"/>
    <property type="evidence" value="ECO:0007669"/>
    <property type="project" value="TreeGrafter"/>
</dbReference>
<dbReference type="InterPro" id="IPR023799">
    <property type="entry name" value="RbfA_dom_sf"/>
</dbReference>
<dbReference type="STRING" id="2518989.IMCC3088_1964"/>
<dbReference type="PROSITE" id="PS01319">
    <property type="entry name" value="RBFA"/>
    <property type="match status" value="1"/>
</dbReference>
<comment type="subcellular location">
    <subcellularLocation>
        <location evidence="1">Cytoplasm</location>
    </subcellularLocation>
</comment>
<dbReference type="InterPro" id="IPR020053">
    <property type="entry name" value="Ribosome-bd_factorA_CS"/>
</dbReference>
<dbReference type="HAMAP" id="MF_00003">
    <property type="entry name" value="RbfA"/>
    <property type="match status" value="1"/>
</dbReference>
<dbReference type="EMBL" id="AEIG01000058">
    <property type="protein sequence ID" value="EGG29280.1"/>
    <property type="molecule type" value="Genomic_DNA"/>
</dbReference>
<sequence>MAKEYSRTERVGDMLQRELASLIQTEMRDPRVAMVNITGAQVSRDLSHARVFFTVLDADTAESAKPTTEVLNKASGFLRAQIAKDSTMRTVPSLRFVFDESVGRGRHLEGLIRRAKEADQAMLGANSEPGEE</sequence>
<protein>
    <recommendedName>
        <fullName evidence="1">Ribosome-binding factor A</fullName>
    </recommendedName>
</protein>
<dbReference type="AlphaFoldDB" id="F3L340"/>
<comment type="function">
    <text evidence="1">One of several proteins that assist in the late maturation steps of the functional core of the 30S ribosomal subunit. Associates with free 30S ribosomal subunits (but not with 30S subunits that are part of 70S ribosomes or polysomes). Required for efficient processing of 16S rRNA. May interact with the 5'-terminal helix region of 16S rRNA.</text>
</comment>